<feature type="compositionally biased region" description="Basic and acidic residues" evidence="4">
    <location>
        <begin position="10"/>
        <end position="32"/>
    </location>
</feature>
<evidence type="ECO:0000256" key="1">
    <source>
        <dbReference type="ARBA" id="ARBA00022741"/>
    </source>
</evidence>
<dbReference type="Proteomes" id="UP000835052">
    <property type="component" value="Unassembled WGS sequence"/>
</dbReference>
<dbReference type="Gene3D" id="3.30.505.10">
    <property type="entry name" value="SH2 domain"/>
    <property type="match status" value="1"/>
</dbReference>
<evidence type="ECO:0000256" key="2">
    <source>
        <dbReference type="ARBA" id="ARBA00022840"/>
    </source>
</evidence>
<dbReference type="Gene3D" id="1.10.510.10">
    <property type="entry name" value="Transferase(Phosphotransferase) domain 1"/>
    <property type="match status" value="1"/>
</dbReference>
<dbReference type="SUPFAM" id="SSF55550">
    <property type="entry name" value="SH2 domain"/>
    <property type="match status" value="1"/>
</dbReference>
<dbReference type="InterPro" id="IPR036860">
    <property type="entry name" value="SH2_dom_sf"/>
</dbReference>
<dbReference type="InterPro" id="IPR011009">
    <property type="entry name" value="Kinase-like_dom_sf"/>
</dbReference>
<feature type="binding site" evidence="3">
    <location>
        <position position="243"/>
    </location>
    <ligand>
        <name>ATP</name>
        <dbReference type="ChEBI" id="CHEBI:30616"/>
    </ligand>
</feature>
<dbReference type="PANTHER" id="PTHR24418">
    <property type="entry name" value="TYROSINE-PROTEIN KINASE"/>
    <property type="match status" value="1"/>
</dbReference>
<protein>
    <recommendedName>
        <fullName evidence="5">Protein kinase domain-containing protein</fullName>
    </recommendedName>
</protein>
<dbReference type="InterPro" id="IPR000719">
    <property type="entry name" value="Prot_kinase_dom"/>
</dbReference>
<dbReference type="InterPro" id="IPR001245">
    <property type="entry name" value="Ser-Thr/Tyr_kinase_cat_dom"/>
</dbReference>
<evidence type="ECO:0000313" key="6">
    <source>
        <dbReference type="EMBL" id="CAD6196599.1"/>
    </source>
</evidence>
<keyword evidence="1 3" id="KW-0547">Nucleotide-binding</keyword>
<dbReference type="GO" id="GO:0004672">
    <property type="term" value="F:protein kinase activity"/>
    <property type="evidence" value="ECO:0007669"/>
    <property type="project" value="InterPro"/>
</dbReference>
<dbReference type="AlphaFoldDB" id="A0A8S1HLJ3"/>
<reference evidence="6" key="1">
    <citation type="submission" date="2020-10" db="EMBL/GenBank/DDBJ databases">
        <authorList>
            <person name="Kikuchi T."/>
        </authorList>
    </citation>
    <scope>NUCLEOTIDE SEQUENCE</scope>
    <source>
        <strain evidence="6">NKZ352</strain>
    </source>
</reference>
<organism evidence="6 7">
    <name type="scientific">Caenorhabditis auriculariae</name>
    <dbReference type="NCBI Taxonomy" id="2777116"/>
    <lineage>
        <taxon>Eukaryota</taxon>
        <taxon>Metazoa</taxon>
        <taxon>Ecdysozoa</taxon>
        <taxon>Nematoda</taxon>
        <taxon>Chromadorea</taxon>
        <taxon>Rhabditida</taxon>
        <taxon>Rhabditina</taxon>
        <taxon>Rhabditomorpha</taxon>
        <taxon>Rhabditoidea</taxon>
        <taxon>Rhabditidae</taxon>
        <taxon>Peloderinae</taxon>
        <taxon>Caenorhabditis</taxon>
    </lineage>
</organism>
<evidence type="ECO:0000256" key="4">
    <source>
        <dbReference type="SAM" id="MobiDB-lite"/>
    </source>
</evidence>
<evidence type="ECO:0000256" key="3">
    <source>
        <dbReference type="PROSITE-ProRule" id="PRU10141"/>
    </source>
</evidence>
<dbReference type="PROSITE" id="PS50011">
    <property type="entry name" value="PROTEIN_KINASE_DOM"/>
    <property type="match status" value="1"/>
</dbReference>
<gene>
    <name evidence="6" type="ORF">CAUJ_LOCUS12513</name>
</gene>
<dbReference type="PRINTS" id="PR00109">
    <property type="entry name" value="TYRKINASE"/>
</dbReference>
<sequence length="523" mass="60735">MLRRWFGRGDAGEEKKEQATIERMEKGLEKPDAPNVTVTDAPTDFVPPRRIVREDESEMHELIEPNKAPETVPTHPAEYLKPWKGYHGYIGDFEARCAIRHDGQYLIRLEDVRGQTNILICVGEPLRHDKRWRRPGMPKEAEEDPDPVIRVRTHVVEKDKRGYFSIEDDYCFESVEDLLGFYVFHGEKWKLAAQLRYAVPRRNFEFRPRYIERKKKLGSGIYGDVFLAAINYPGFWNEQAVGKAVKQGRTNSAELSRKMIEEGRILLNLSHPNVVQMYGWCLDNHPFMLLLQYLPDGSLDLFLLEKFEYTSLHHLVQFALDAAQGLAYIHSQKIIHRNISARSCLLTRKGNVKISDFELSVKGCYYRMRKAERLPTRYVAPESLICFVFIAKSDCYTFGNLLFEIFSGGTIPYENLPSDEIRENILCGITNKLPSRTPDSLVKFTEERIWGYTFIERPNANEIVDFLENLLKEMKDKAKVATVGEEDEELNRNEAKSRKNRLHCKVRREDLLEEFCPMQVSTA</sequence>
<dbReference type="InterPro" id="IPR017441">
    <property type="entry name" value="Protein_kinase_ATP_BS"/>
</dbReference>
<proteinExistence type="predicted"/>
<dbReference type="EMBL" id="CAJGYM010000075">
    <property type="protein sequence ID" value="CAD6196599.1"/>
    <property type="molecule type" value="Genomic_DNA"/>
</dbReference>
<keyword evidence="2 3" id="KW-0067">ATP-binding</keyword>
<dbReference type="SUPFAM" id="SSF56112">
    <property type="entry name" value="Protein kinase-like (PK-like)"/>
    <property type="match status" value="1"/>
</dbReference>
<dbReference type="PROSITE" id="PS00107">
    <property type="entry name" value="PROTEIN_KINASE_ATP"/>
    <property type="match status" value="1"/>
</dbReference>
<dbReference type="Pfam" id="PF07714">
    <property type="entry name" value="PK_Tyr_Ser-Thr"/>
    <property type="match status" value="1"/>
</dbReference>
<feature type="region of interest" description="Disordered" evidence="4">
    <location>
        <begin position="1"/>
        <end position="43"/>
    </location>
</feature>
<dbReference type="InterPro" id="IPR050198">
    <property type="entry name" value="Non-receptor_tyrosine_kinases"/>
</dbReference>
<comment type="caution">
    <text evidence="6">The sequence shown here is derived from an EMBL/GenBank/DDBJ whole genome shotgun (WGS) entry which is preliminary data.</text>
</comment>
<name>A0A8S1HLJ3_9PELO</name>
<dbReference type="GO" id="GO:0005524">
    <property type="term" value="F:ATP binding"/>
    <property type="evidence" value="ECO:0007669"/>
    <property type="project" value="UniProtKB-UniRule"/>
</dbReference>
<accession>A0A8S1HLJ3</accession>
<evidence type="ECO:0000259" key="5">
    <source>
        <dbReference type="PROSITE" id="PS50011"/>
    </source>
</evidence>
<feature type="domain" description="Protein kinase" evidence="5">
    <location>
        <begin position="211"/>
        <end position="490"/>
    </location>
</feature>
<dbReference type="OrthoDB" id="5842315at2759"/>
<evidence type="ECO:0000313" key="7">
    <source>
        <dbReference type="Proteomes" id="UP000835052"/>
    </source>
</evidence>
<keyword evidence="7" id="KW-1185">Reference proteome</keyword>